<dbReference type="EMBL" id="JBEHCU010004004">
    <property type="protein sequence ID" value="KAL1401852.1"/>
    <property type="molecule type" value="Genomic_DNA"/>
</dbReference>
<organism evidence="1 2">
    <name type="scientific">Culex pipiens pipiens</name>
    <name type="common">Northern house mosquito</name>
    <dbReference type="NCBI Taxonomy" id="38569"/>
    <lineage>
        <taxon>Eukaryota</taxon>
        <taxon>Metazoa</taxon>
        <taxon>Ecdysozoa</taxon>
        <taxon>Arthropoda</taxon>
        <taxon>Hexapoda</taxon>
        <taxon>Insecta</taxon>
        <taxon>Pterygota</taxon>
        <taxon>Neoptera</taxon>
        <taxon>Endopterygota</taxon>
        <taxon>Diptera</taxon>
        <taxon>Nematocera</taxon>
        <taxon>Culicoidea</taxon>
        <taxon>Culicidae</taxon>
        <taxon>Culicinae</taxon>
        <taxon>Culicini</taxon>
        <taxon>Culex</taxon>
        <taxon>Culex</taxon>
    </lineage>
</organism>
<evidence type="ECO:0000313" key="2">
    <source>
        <dbReference type="Proteomes" id="UP001562425"/>
    </source>
</evidence>
<keyword evidence="2" id="KW-1185">Reference proteome</keyword>
<proteinExistence type="predicted"/>
<reference evidence="1 2" key="1">
    <citation type="submission" date="2024-05" db="EMBL/GenBank/DDBJ databases">
        <title>Culex pipiens pipiens assembly and annotation.</title>
        <authorList>
            <person name="Alout H."/>
            <person name="Durand T."/>
        </authorList>
    </citation>
    <scope>NUCLEOTIDE SEQUENCE [LARGE SCALE GENOMIC DNA]</scope>
    <source>
        <strain evidence="1">HA-2024</strain>
        <tissue evidence="1">Whole body</tissue>
    </source>
</reference>
<gene>
    <name evidence="1" type="ORF">pipiens_001006</name>
</gene>
<dbReference type="Proteomes" id="UP001562425">
    <property type="component" value="Unassembled WGS sequence"/>
</dbReference>
<accession>A0ABD1DQL3</accession>
<evidence type="ECO:0000313" key="1">
    <source>
        <dbReference type="EMBL" id="KAL1401852.1"/>
    </source>
</evidence>
<sequence length="27" mass="2974">MYYNEATGGKFVPTFGTYFGDFGEFGA</sequence>
<name>A0ABD1DQL3_CULPP</name>
<dbReference type="AlphaFoldDB" id="A0ABD1DQL3"/>
<comment type="caution">
    <text evidence="1">The sequence shown here is derived from an EMBL/GenBank/DDBJ whole genome shotgun (WGS) entry which is preliminary data.</text>
</comment>
<protein>
    <submittedName>
        <fullName evidence="1">Uncharacterized protein</fullName>
    </submittedName>
</protein>
<feature type="non-terminal residue" evidence="1">
    <location>
        <position position="27"/>
    </location>
</feature>